<evidence type="ECO:0000313" key="3">
    <source>
        <dbReference type="Proteomes" id="UP000608594"/>
    </source>
</evidence>
<dbReference type="Pfam" id="PF23666">
    <property type="entry name" value="Rcc01698_C"/>
    <property type="match status" value="1"/>
</dbReference>
<comment type="caution">
    <text evidence="2">The sequence shown here is derived from an EMBL/GenBank/DDBJ whole genome shotgun (WGS) entry which is preliminary data.</text>
</comment>
<reference evidence="2" key="1">
    <citation type="submission" date="2020-08" db="EMBL/GenBank/DDBJ databases">
        <title>Paracoccus amoyensis sp. nov., isolated from the surface seawater at coast of Xiamen, Fujian.</title>
        <authorList>
            <person name="Lyu L."/>
        </authorList>
    </citation>
    <scope>NUCLEOTIDE SEQUENCE</scope>
    <source>
        <strain evidence="2">11-3</strain>
    </source>
</reference>
<accession>A0A926G9X7</accession>
<dbReference type="InterPro" id="IPR056490">
    <property type="entry name" value="Rcc01698_C"/>
</dbReference>
<evidence type="ECO:0000313" key="2">
    <source>
        <dbReference type="EMBL" id="MBC9246036.1"/>
    </source>
</evidence>
<keyword evidence="3" id="KW-1185">Reference proteome</keyword>
<evidence type="ECO:0000259" key="1">
    <source>
        <dbReference type="Pfam" id="PF23666"/>
    </source>
</evidence>
<gene>
    <name evidence="2" type="ORF">H4P12_04765</name>
</gene>
<dbReference type="Proteomes" id="UP000608594">
    <property type="component" value="Unassembled WGS sequence"/>
</dbReference>
<dbReference type="AlphaFoldDB" id="A0A926G9X7"/>
<proteinExistence type="predicted"/>
<feature type="domain" description="Rcc01698-like C-terminal" evidence="1">
    <location>
        <begin position="7"/>
        <end position="51"/>
    </location>
</feature>
<dbReference type="EMBL" id="JACOQL010000001">
    <property type="protein sequence ID" value="MBC9246036.1"/>
    <property type="molecule type" value="Genomic_DNA"/>
</dbReference>
<protein>
    <recommendedName>
        <fullName evidence="1">Rcc01698-like C-terminal domain-containing protein</fullName>
    </recommendedName>
</protein>
<organism evidence="2 3">
    <name type="scientific">Paracoccus amoyensis</name>
    <dbReference type="NCBI Taxonomy" id="2760093"/>
    <lineage>
        <taxon>Bacteria</taxon>
        <taxon>Pseudomonadati</taxon>
        <taxon>Pseudomonadota</taxon>
        <taxon>Alphaproteobacteria</taxon>
        <taxon>Rhodobacterales</taxon>
        <taxon>Paracoccaceae</taxon>
        <taxon>Paracoccus</taxon>
    </lineage>
</organism>
<name>A0A926G9X7_9RHOB</name>
<sequence length="215" mass="22994">MESAPGVWEIVQAGAAELLAPGRYRLTRLLRGQRGTEGAMGNPAPAGARIVFLDTALASLPIAEADLGIPWNWRIGPASRPVSDETYVAQAFTPAGVGLRPFSVAHVEQPWRKPRTPGDLTIRWTRRSRALAADNWGGLEVPLAEELEAYEVEILDGATVKRVLSVNTASAVYTAAQQTADWGAPLGPGDTLDIRIYQLSALVGRGAPKSVTLTF</sequence>